<proteinExistence type="predicted"/>
<dbReference type="Proteomes" id="UP000183447">
    <property type="component" value="Unassembled WGS sequence"/>
</dbReference>
<organism evidence="1 2">
    <name type="scientific">Devosia enhydra</name>
    <dbReference type="NCBI Taxonomy" id="665118"/>
    <lineage>
        <taxon>Bacteria</taxon>
        <taxon>Pseudomonadati</taxon>
        <taxon>Pseudomonadota</taxon>
        <taxon>Alphaproteobacteria</taxon>
        <taxon>Hyphomicrobiales</taxon>
        <taxon>Devosiaceae</taxon>
        <taxon>Devosia</taxon>
    </lineage>
</organism>
<evidence type="ECO:0000313" key="1">
    <source>
        <dbReference type="EMBL" id="SFZ86665.1"/>
    </source>
</evidence>
<dbReference type="EMBL" id="FPKU01000004">
    <property type="protein sequence ID" value="SFZ86665.1"/>
    <property type="molecule type" value="Genomic_DNA"/>
</dbReference>
<sequence length="243" mass="26752">MGDGEDDEDPWRYPQKDRTALGWHVSQTALGFLDIVFPGLGYSAQKLAERTIPDPLLKRQIEFYQRLAEGLKDLEGRFEAAAPTRLVESEEFISAIIETTPLAIKTHRETKRAAFANTVLNTAAGFKLDDAVRGRFLATLDQFSVGHIDVLKLLSDPMSRPSVQRAYQSFYMGAPKGLYAEEFATMGLAGDALEFILGDLQTNGFAQGSLNAMMTKQGVGQKMTTALGDAFLRFITQPVPPSN</sequence>
<dbReference type="OrthoDB" id="8410070at2"/>
<accession>A0A1K2I2V9</accession>
<dbReference type="RefSeq" id="WP_072346574.1">
    <property type="nucleotide sequence ID" value="NZ_FPKU01000004.1"/>
</dbReference>
<protein>
    <submittedName>
        <fullName evidence="1">Uncharacterized protein</fullName>
    </submittedName>
</protein>
<evidence type="ECO:0000313" key="2">
    <source>
        <dbReference type="Proteomes" id="UP000183447"/>
    </source>
</evidence>
<dbReference type="AlphaFoldDB" id="A0A1K2I2V9"/>
<name>A0A1K2I2V9_9HYPH</name>
<reference evidence="1 2" key="1">
    <citation type="submission" date="2016-11" db="EMBL/GenBank/DDBJ databases">
        <authorList>
            <person name="Jaros S."/>
            <person name="Januszkiewicz K."/>
            <person name="Wedrychowicz H."/>
        </authorList>
    </citation>
    <scope>NUCLEOTIDE SEQUENCE [LARGE SCALE GENOMIC DNA]</scope>
    <source>
        <strain evidence="1 2">ATCC 23634</strain>
    </source>
</reference>
<keyword evidence="2" id="KW-1185">Reference proteome</keyword>
<gene>
    <name evidence="1" type="ORF">SAMN02983003_3859</name>
</gene>